<dbReference type="Proteomes" id="UP000556201">
    <property type="component" value="Unassembled WGS sequence"/>
</dbReference>
<reference evidence="1 2" key="1">
    <citation type="submission" date="2020-08" db="EMBL/GenBank/DDBJ databases">
        <title>Functional genomics of gut bacteria from endangered species of beetles.</title>
        <authorList>
            <person name="Carlos-Shanley C."/>
        </authorList>
    </citation>
    <scope>NUCLEOTIDE SEQUENCE [LARGE SCALE GENOMIC DNA]</scope>
    <source>
        <strain evidence="1 2">S00192</strain>
    </source>
</reference>
<evidence type="ECO:0000313" key="2">
    <source>
        <dbReference type="Proteomes" id="UP000556201"/>
    </source>
</evidence>
<dbReference type="RefSeq" id="WP_197019704.1">
    <property type="nucleotide sequence ID" value="NZ_JACHLJ010000003.1"/>
</dbReference>
<dbReference type="AlphaFoldDB" id="A0A7W9L6K5"/>
<comment type="caution">
    <text evidence="1">The sequence shown here is derived from an EMBL/GenBank/DDBJ whole genome shotgun (WGS) entry which is preliminary data.</text>
</comment>
<dbReference type="EMBL" id="JACHLJ010000003">
    <property type="protein sequence ID" value="MBB5772498.1"/>
    <property type="molecule type" value="Genomic_DNA"/>
</dbReference>
<evidence type="ECO:0000313" key="1">
    <source>
        <dbReference type="EMBL" id="MBB5772498.1"/>
    </source>
</evidence>
<sequence length="232" mass="25398">MIDATERTQGDKGRKMLVKDQLPRIFQANLARLFERVVQPAMEALPVHSSLESGEAATMDQFLVRAAAQVDNYTANEAAKAFTLILAATFERQLSIWARAVHRDDATDMPKARGFRELLAICAERAGIDVGHGGLGADLTEMFVVANVVRHGEGSSCEELKTIAPALWDEAANDYHDLLAGLPIASEHLRIRASDLVCYIRATTRFWGLADTLPMAVIDPPYRFATTGGETT</sequence>
<name>A0A7W9L6K5_BREVE</name>
<gene>
    <name evidence="1" type="ORF">HNP47_002514</name>
</gene>
<accession>A0A7W9L6K5</accession>
<protein>
    <submittedName>
        <fullName evidence="1">Uncharacterized protein</fullName>
    </submittedName>
</protein>
<organism evidence="1 2">
    <name type="scientific">Brevundimonas vesicularis</name>
    <name type="common">Pseudomonas vesicularis</name>
    <dbReference type="NCBI Taxonomy" id="41276"/>
    <lineage>
        <taxon>Bacteria</taxon>
        <taxon>Pseudomonadati</taxon>
        <taxon>Pseudomonadota</taxon>
        <taxon>Alphaproteobacteria</taxon>
        <taxon>Caulobacterales</taxon>
        <taxon>Caulobacteraceae</taxon>
        <taxon>Brevundimonas</taxon>
    </lineage>
</organism>
<proteinExistence type="predicted"/>